<dbReference type="Proteomes" id="UP000660339">
    <property type="component" value="Unassembled WGS sequence"/>
</dbReference>
<feature type="transmembrane region" description="Helical" evidence="2">
    <location>
        <begin position="242"/>
        <end position="268"/>
    </location>
</feature>
<dbReference type="EMBL" id="BONJ01000020">
    <property type="protein sequence ID" value="GIG15323.1"/>
    <property type="molecule type" value="Genomic_DNA"/>
</dbReference>
<evidence type="ECO:0000256" key="2">
    <source>
        <dbReference type="SAM" id="Phobius"/>
    </source>
</evidence>
<keyword evidence="4" id="KW-1185">Reference proteome</keyword>
<evidence type="ECO:0000313" key="4">
    <source>
        <dbReference type="Proteomes" id="UP000660339"/>
    </source>
</evidence>
<comment type="caution">
    <text evidence="3">The sequence shown here is derived from an EMBL/GenBank/DDBJ whole genome shotgun (WGS) entry which is preliminary data.</text>
</comment>
<feature type="transmembrane region" description="Helical" evidence="2">
    <location>
        <begin position="280"/>
        <end position="298"/>
    </location>
</feature>
<feature type="transmembrane region" description="Helical" evidence="2">
    <location>
        <begin position="32"/>
        <end position="50"/>
    </location>
</feature>
<sequence>MRLDTKNPFMSMTEQTSRAVPSAAEPPRSRTGLIVVSVLAGVALAVLWSYEFVDHVIGDNVANTLLGHDAKATAIGGTVAGLVFAFVSGLAGTFTACNIAMAASVGPMTQAGGATRAGLRGLLRPVGWLTLGMVAVSATYGFVGVLLGDRLPQLSTEVVGGLPVRLIQSMVAFGVIGLAFVYLGLAALGVLRDPFAHRPAARVVTLGALVGGFLVGRPYPLFNKLFHWAVDTGNPLYGAGAFVLQSLGNIVLVAALFALLVVATRGGFVRWLTASPARTAAVTGALLIALGVFTVVYWDVRLPAMFGYGWFPKMPYR</sequence>
<proteinExistence type="predicted"/>
<name>A0A8J3L6G4_9ACTN</name>
<feature type="region of interest" description="Disordered" evidence="1">
    <location>
        <begin position="1"/>
        <end position="25"/>
    </location>
</feature>
<feature type="compositionally biased region" description="Polar residues" evidence="1">
    <location>
        <begin position="8"/>
        <end position="19"/>
    </location>
</feature>
<reference evidence="3" key="1">
    <citation type="submission" date="2021-01" db="EMBL/GenBank/DDBJ databases">
        <title>Whole genome shotgun sequence of Catellatospora methionotrophica NBRC 14553.</title>
        <authorList>
            <person name="Komaki H."/>
            <person name="Tamura T."/>
        </authorList>
    </citation>
    <scope>NUCLEOTIDE SEQUENCE</scope>
    <source>
        <strain evidence="3">NBRC 14553</strain>
    </source>
</reference>
<keyword evidence="2" id="KW-1133">Transmembrane helix</keyword>
<dbReference type="AlphaFoldDB" id="A0A8J3L6G4"/>
<feature type="transmembrane region" description="Helical" evidence="2">
    <location>
        <begin position="203"/>
        <end position="222"/>
    </location>
</feature>
<accession>A0A8J3L6G4</accession>
<evidence type="ECO:0008006" key="5">
    <source>
        <dbReference type="Google" id="ProtNLM"/>
    </source>
</evidence>
<organism evidence="3 4">
    <name type="scientific">Catellatospora methionotrophica</name>
    <dbReference type="NCBI Taxonomy" id="121620"/>
    <lineage>
        <taxon>Bacteria</taxon>
        <taxon>Bacillati</taxon>
        <taxon>Actinomycetota</taxon>
        <taxon>Actinomycetes</taxon>
        <taxon>Micromonosporales</taxon>
        <taxon>Micromonosporaceae</taxon>
        <taxon>Catellatospora</taxon>
    </lineage>
</organism>
<protein>
    <recommendedName>
        <fullName evidence="5">Cytochrome C biogenesis protein transmembrane region</fullName>
    </recommendedName>
</protein>
<feature type="transmembrane region" description="Helical" evidence="2">
    <location>
        <begin position="167"/>
        <end position="191"/>
    </location>
</feature>
<feature type="transmembrane region" description="Helical" evidence="2">
    <location>
        <begin position="126"/>
        <end position="147"/>
    </location>
</feature>
<evidence type="ECO:0000256" key="1">
    <source>
        <dbReference type="SAM" id="MobiDB-lite"/>
    </source>
</evidence>
<gene>
    <name evidence="3" type="ORF">Cme02nite_36550</name>
</gene>
<keyword evidence="2" id="KW-0812">Transmembrane</keyword>
<evidence type="ECO:0000313" key="3">
    <source>
        <dbReference type="EMBL" id="GIG15323.1"/>
    </source>
</evidence>
<keyword evidence="2" id="KW-0472">Membrane</keyword>
<feature type="transmembrane region" description="Helical" evidence="2">
    <location>
        <begin position="79"/>
        <end position="105"/>
    </location>
</feature>